<dbReference type="GO" id="GO:0020037">
    <property type="term" value="F:heme binding"/>
    <property type="evidence" value="ECO:0007669"/>
    <property type="project" value="InterPro"/>
</dbReference>
<evidence type="ECO:0000256" key="1">
    <source>
        <dbReference type="SAM" id="MobiDB-lite"/>
    </source>
</evidence>
<sequence>MRSSTTPTAQGETASPGGSWTSTPASSSGTAPSSTSFTLRDQYDLSDDTVRHRPPLGHDRCRLGHGGDNGGVGDGGAGEESKGADEGTRGAGPRHRPWSRHVGGRHPELALLAGRREGVVPAAHTDAADAPTQGQRRVKIAGYDVPKGANVIVNVWAVGRDLSVWDSPLPHSSTGRSVSSRRASTSRAATTASSPSALAVGFAPAHSSGSASWHP</sequence>
<feature type="region of interest" description="Disordered" evidence="1">
    <location>
        <begin position="166"/>
        <end position="197"/>
    </location>
</feature>
<dbReference type="AlphaFoldDB" id="Q33AD0"/>
<dbReference type="EMBL" id="DP000086">
    <property type="protein sequence ID" value="ABG65976.1"/>
    <property type="molecule type" value="Genomic_DNA"/>
</dbReference>
<dbReference type="EMBL" id="DP000086">
    <property type="protein sequence ID" value="ABB46996.2"/>
    <property type="molecule type" value="Genomic_DNA"/>
</dbReference>
<name>Q33AD0_ORYSJ</name>
<reference evidence="2" key="2">
    <citation type="submission" date="2003-05" db="EMBL/GenBank/DDBJ databases">
        <authorList>
            <person name="Buell C.R."/>
            <person name="Wing R.A."/>
            <person name="McCombie W.R."/>
            <person name="Messing J."/>
            <person name="Yuan Q."/>
            <person name="Ouyang S."/>
        </authorList>
    </citation>
    <scope>NUCLEOTIDE SEQUENCE</scope>
</reference>
<organism evidence="2">
    <name type="scientific">Oryza sativa subsp. japonica</name>
    <name type="common">Rice</name>
    <dbReference type="NCBI Taxonomy" id="39947"/>
    <lineage>
        <taxon>Eukaryota</taxon>
        <taxon>Viridiplantae</taxon>
        <taxon>Streptophyta</taxon>
        <taxon>Embryophyta</taxon>
        <taxon>Tracheophyta</taxon>
        <taxon>Spermatophyta</taxon>
        <taxon>Magnoliopsida</taxon>
        <taxon>Liliopsida</taxon>
        <taxon>Poales</taxon>
        <taxon>Poaceae</taxon>
        <taxon>BOP clade</taxon>
        <taxon>Oryzoideae</taxon>
        <taxon>Oryzeae</taxon>
        <taxon>Oryzinae</taxon>
        <taxon>Oryza</taxon>
        <taxon>Oryza sativa</taxon>
    </lineage>
</organism>
<reference evidence="2" key="3">
    <citation type="submission" date="2006-07" db="EMBL/GenBank/DDBJ databases">
        <authorList>
            <person name="Buell R."/>
        </authorList>
    </citation>
    <scope>NUCLEOTIDE SEQUENCE</scope>
</reference>
<dbReference type="GO" id="GO:0005506">
    <property type="term" value="F:iron ion binding"/>
    <property type="evidence" value="ECO:0007669"/>
    <property type="project" value="InterPro"/>
</dbReference>
<dbReference type="GO" id="GO:0016705">
    <property type="term" value="F:oxidoreductase activity, acting on paired donors, with incorporation or reduction of molecular oxygen"/>
    <property type="evidence" value="ECO:0007669"/>
    <property type="project" value="InterPro"/>
</dbReference>
<evidence type="ECO:0000313" key="2">
    <source>
        <dbReference type="EMBL" id="ABB46996.2"/>
    </source>
</evidence>
<dbReference type="InterPro" id="IPR036396">
    <property type="entry name" value="Cyt_P450_sf"/>
</dbReference>
<dbReference type="Pfam" id="PF00067">
    <property type="entry name" value="p450"/>
    <property type="match status" value="1"/>
</dbReference>
<accession>Q33AD0</accession>
<proteinExistence type="predicted"/>
<feature type="compositionally biased region" description="Basic and acidic residues" evidence="1">
    <location>
        <begin position="48"/>
        <end position="62"/>
    </location>
</feature>
<gene>
    <name evidence="2" type="ordered locus">LOC_Os10g12050</name>
</gene>
<protein>
    <submittedName>
        <fullName evidence="2">Expressed protein</fullName>
    </submittedName>
</protein>
<feature type="compositionally biased region" description="Basic residues" evidence="1">
    <location>
        <begin position="92"/>
        <end position="104"/>
    </location>
</feature>
<feature type="compositionally biased region" description="Low complexity" evidence="1">
    <location>
        <begin position="15"/>
        <end position="36"/>
    </location>
</feature>
<reference evidence="2" key="1">
    <citation type="journal article" date="2003" name="Science">
        <title>In-depth view of structure, activity, and evolution of rice chromosome 10.</title>
        <authorList>
            <consortium name="Rice Chromosome 10 Sequencing Consortium"/>
        </authorList>
    </citation>
    <scope>NUCLEOTIDE SEQUENCE [LARGE SCALE GENOMIC DNA]</scope>
</reference>
<dbReference type="Gene3D" id="1.10.630.10">
    <property type="entry name" value="Cytochrome P450"/>
    <property type="match status" value="1"/>
</dbReference>
<feature type="compositionally biased region" description="Gly residues" evidence="1">
    <location>
        <begin position="64"/>
        <end position="78"/>
    </location>
</feature>
<feature type="compositionally biased region" description="Polar residues" evidence="1">
    <location>
        <begin position="1"/>
        <end position="13"/>
    </location>
</feature>
<dbReference type="InterPro" id="IPR001128">
    <property type="entry name" value="Cyt_P450"/>
</dbReference>
<dbReference type="GO" id="GO:0004497">
    <property type="term" value="F:monooxygenase activity"/>
    <property type="evidence" value="ECO:0007669"/>
    <property type="project" value="InterPro"/>
</dbReference>
<feature type="compositionally biased region" description="Low complexity" evidence="1">
    <location>
        <begin position="172"/>
        <end position="197"/>
    </location>
</feature>
<feature type="region of interest" description="Disordered" evidence="1">
    <location>
        <begin position="1"/>
        <end position="104"/>
    </location>
</feature>
<dbReference type="SUPFAM" id="SSF48264">
    <property type="entry name" value="Cytochrome P450"/>
    <property type="match status" value="1"/>
</dbReference>
<feature type="compositionally biased region" description="Basic and acidic residues" evidence="1">
    <location>
        <begin position="79"/>
        <end position="88"/>
    </location>
</feature>